<proteinExistence type="predicted"/>
<dbReference type="Proteomes" id="UP000808215">
    <property type="component" value="Unassembled WGS sequence"/>
</dbReference>
<dbReference type="RefSeq" id="WP_175948868.1">
    <property type="nucleotide sequence ID" value="NZ_CADFFH010000001.1"/>
</dbReference>
<evidence type="ECO:0000313" key="1">
    <source>
        <dbReference type="EMBL" id="MBJ9688114.1"/>
    </source>
</evidence>
<reference evidence="1 2" key="1">
    <citation type="submission" date="2020-11" db="EMBL/GenBank/DDBJ databases">
        <title>Enhanced detection system for hospital associated transmission using whole genome sequencing surveillance.</title>
        <authorList>
            <person name="Harrison L.H."/>
            <person name="Van Tyne D."/>
            <person name="Marsh J.W."/>
            <person name="Griffith M.P."/>
            <person name="Snyder D.J."/>
            <person name="Cooper V.S."/>
            <person name="Mustapha M."/>
        </authorList>
    </citation>
    <scope>NUCLEOTIDE SEQUENCE [LARGE SCALE GENOMIC DNA]</scope>
    <source>
        <strain evidence="1 2">BC00020</strain>
    </source>
</reference>
<organism evidence="1 2">
    <name type="scientific">Burkholderia vietnamiensis</name>
    <dbReference type="NCBI Taxonomy" id="60552"/>
    <lineage>
        <taxon>Bacteria</taxon>
        <taxon>Pseudomonadati</taxon>
        <taxon>Pseudomonadota</taxon>
        <taxon>Betaproteobacteria</taxon>
        <taxon>Burkholderiales</taxon>
        <taxon>Burkholderiaceae</taxon>
        <taxon>Burkholderia</taxon>
        <taxon>Burkholderia cepacia complex</taxon>
    </lineage>
</organism>
<sequence>MTNAIAGRFAAEREIIECSGRNRRAAARRAPVSSLRPLHISAGLIGDFLFRRMNRADTAPQARRLLARLPRRH</sequence>
<gene>
    <name evidence="1" type="ORF">I5589_13620</name>
</gene>
<evidence type="ECO:0000313" key="2">
    <source>
        <dbReference type="Proteomes" id="UP000808215"/>
    </source>
</evidence>
<dbReference type="EMBL" id="JADVKH010000025">
    <property type="protein sequence ID" value="MBJ9688114.1"/>
    <property type="molecule type" value="Genomic_DNA"/>
</dbReference>
<name>A0ABS1AVF2_BURVI</name>
<protein>
    <submittedName>
        <fullName evidence="1">Uncharacterized protein</fullName>
    </submittedName>
</protein>
<keyword evidence="2" id="KW-1185">Reference proteome</keyword>
<accession>A0ABS1AVF2</accession>
<comment type="caution">
    <text evidence="1">The sequence shown here is derived from an EMBL/GenBank/DDBJ whole genome shotgun (WGS) entry which is preliminary data.</text>
</comment>